<dbReference type="SMART" id="SM00448">
    <property type="entry name" value="REC"/>
    <property type="match status" value="1"/>
</dbReference>
<feature type="domain" description="HTH luxR-type" evidence="3">
    <location>
        <begin position="153"/>
        <end position="218"/>
    </location>
</feature>
<evidence type="ECO:0000256" key="1">
    <source>
        <dbReference type="ARBA" id="ARBA00023125"/>
    </source>
</evidence>
<evidence type="ECO:0000313" key="5">
    <source>
        <dbReference type="EMBL" id="GAA3908475.1"/>
    </source>
</evidence>
<dbReference type="InterPro" id="IPR016032">
    <property type="entry name" value="Sig_transdc_resp-reg_C-effctor"/>
</dbReference>
<feature type="modified residue" description="4-aspartylphosphate" evidence="2">
    <location>
        <position position="62"/>
    </location>
</feature>
<protein>
    <submittedName>
        <fullName evidence="5">Two-component system response regulator NarL</fullName>
    </submittedName>
</protein>
<sequence length="223" mass="25091">MTHNVTDSPATIMVVDDHPLLRRGVEQLLEIEDDLRLVFDTGSPREGLKKALEHEPDMLLLDLNMPDLDGLEVLKRLRNGGYAGRIIMYTVSDQEDNVVEALRSGADGYLLKDMEPEELVHQLRQAALGRMAISDDLTSLLARALRTQHHAERAPTLDVLTRREREILVELAAGMSNKLIARRLDITEGTVKVHVKHLLKKLRLRSRVEAAVWAVQQGLAPDH</sequence>
<dbReference type="CDD" id="cd06170">
    <property type="entry name" value="LuxR_C_like"/>
    <property type="match status" value="1"/>
</dbReference>
<feature type="domain" description="Response regulatory" evidence="4">
    <location>
        <begin position="11"/>
        <end position="127"/>
    </location>
</feature>
<proteinExistence type="predicted"/>
<reference evidence="6" key="1">
    <citation type="journal article" date="2019" name="Int. J. Syst. Evol. Microbiol.">
        <title>The Global Catalogue of Microorganisms (GCM) 10K type strain sequencing project: providing services to taxonomists for standard genome sequencing and annotation.</title>
        <authorList>
            <consortium name="The Broad Institute Genomics Platform"/>
            <consortium name="The Broad Institute Genome Sequencing Center for Infectious Disease"/>
            <person name="Wu L."/>
            <person name="Ma J."/>
        </authorList>
    </citation>
    <scope>NUCLEOTIDE SEQUENCE [LARGE SCALE GENOMIC DNA]</scope>
    <source>
        <strain evidence="6">JCM 16914</strain>
    </source>
</reference>
<keyword evidence="1" id="KW-0238">DNA-binding</keyword>
<name>A0ABP7LYF5_9GAMM</name>
<dbReference type="SMART" id="SM00421">
    <property type="entry name" value="HTH_LUXR"/>
    <property type="match status" value="1"/>
</dbReference>
<dbReference type="NCBIfam" id="NF007935">
    <property type="entry name" value="PRK10651.1"/>
    <property type="match status" value="1"/>
</dbReference>
<evidence type="ECO:0000313" key="6">
    <source>
        <dbReference type="Proteomes" id="UP001500133"/>
    </source>
</evidence>
<comment type="caution">
    <text evidence="5">The sequence shown here is derived from an EMBL/GenBank/DDBJ whole genome shotgun (WGS) entry which is preliminary data.</text>
</comment>
<dbReference type="PROSITE" id="PS50043">
    <property type="entry name" value="HTH_LUXR_2"/>
    <property type="match status" value="1"/>
</dbReference>
<dbReference type="PANTHER" id="PTHR43214">
    <property type="entry name" value="TWO-COMPONENT RESPONSE REGULATOR"/>
    <property type="match status" value="1"/>
</dbReference>
<dbReference type="InterPro" id="IPR011006">
    <property type="entry name" value="CheY-like_superfamily"/>
</dbReference>
<dbReference type="InterPro" id="IPR000792">
    <property type="entry name" value="Tscrpt_reg_LuxR_C"/>
</dbReference>
<gene>
    <name evidence="5" type="primary">narL</name>
    <name evidence="5" type="ORF">GCM10022228_18680</name>
</gene>
<keyword evidence="2" id="KW-0597">Phosphoprotein</keyword>
<dbReference type="PROSITE" id="PS00622">
    <property type="entry name" value="HTH_LUXR_1"/>
    <property type="match status" value="1"/>
</dbReference>
<dbReference type="Proteomes" id="UP001500133">
    <property type="component" value="Unassembled WGS sequence"/>
</dbReference>
<dbReference type="Pfam" id="PF00196">
    <property type="entry name" value="GerE"/>
    <property type="match status" value="1"/>
</dbReference>
<dbReference type="PANTHER" id="PTHR43214:SF38">
    <property type="entry name" value="NITRATE_NITRITE RESPONSE REGULATOR PROTEIN NARL"/>
    <property type="match status" value="1"/>
</dbReference>
<keyword evidence="6" id="KW-1185">Reference proteome</keyword>
<dbReference type="Pfam" id="PF00072">
    <property type="entry name" value="Response_reg"/>
    <property type="match status" value="1"/>
</dbReference>
<evidence type="ECO:0000256" key="2">
    <source>
        <dbReference type="PROSITE-ProRule" id="PRU00169"/>
    </source>
</evidence>
<dbReference type="RefSeq" id="WP_344704652.1">
    <property type="nucleotide sequence ID" value="NZ_BAAAZT010000074.1"/>
</dbReference>
<dbReference type="Gene3D" id="3.40.50.2300">
    <property type="match status" value="1"/>
</dbReference>
<dbReference type="EMBL" id="BAAAZT010000074">
    <property type="protein sequence ID" value="GAA3908475.1"/>
    <property type="molecule type" value="Genomic_DNA"/>
</dbReference>
<organism evidence="5 6">
    <name type="scientific">Halomonas cibimaris</name>
    <dbReference type="NCBI Taxonomy" id="657012"/>
    <lineage>
        <taxon>Bacteria</taxon>
        <taxon>Pseudomonadati</taxon>
        <taxon>Pseudomonadota</taxon>
        <taxon>Gammaproteobacteria</taxon>
        <taxon>Oceanospirillales</taxon>
        <taxon>Halomonadaceae</taxon>
        <taxon>Halomonas</taxon>
    </lineage>
</organism>
<dbReference type="PROSITE" id="PS50110">
    <property type="entry name" value="RESPONSE_REGULATORY"/>
    <property type="match status" value="1"/>
</dbReference>
<dbReference type="SUPFAM" id="SSF46894">
    <property type="entry name" value="C-terminal effector domain of the bipartite response regulators"/>
    <property type="match status" value="1"/>
</dbReference>
<evidence type="ECO:0000259" key="4">
    <source>
        <dbReference type="PROSITE" id="PS50110"/>
    </source>
</evidence>
<evidence type="ECO:0000259" key="3">
    <source>
        <dbReference type="PROSITE" id="PS50043"/>
    </source>
</evidence>
<dbReference type="InterPro" id="IPR001789">
    <property type="entry name" value="Sig_transdc_resp-reg_receiver"/>
</dbReference>
<accession>A0ABP7LYF5</accession>
<dbReference type="PRINTS" id="PR00038">
    <property type="entry name" value="HTHLUXR"/>
</dbReference>
<dbReference type="SUPFAM" id="SSF52172">
    <property type="entry name" value="CheY-like"/>
    <property type="match status" value="1"/>
</dbReference>
<dbReference type="InterPro" id="IPR039420">
    <property type="entry name" value="WalR-like"/>
</dbReference>